<name>A0AAP0X4B1_LIQFO</name>
<feature type="region of interest" description="Disordered" evidence="1">
    <location>
        <begin position="1"/>
        <end position="23"/>
    </location>
</feature>
<proteinExistence type="predicted"/>
<evidence type="ECO:0000256" key="1">
    <source>
        <dbReference type="SAM" id="MobiDB-lite"/>
    </source>
</evidence>
<reference evidence="2 3" key="1">
    <citation type="journal article" date="2024" name="Plant J.">
        <title>Genome sequences and population genomics reveal climatic adaptation and genomic divergence between two closely related sweetgum species.</title>
        <authorList>
            <person name="Xu W.Q."/>
            <person name="Ren C.Q."/>
            <person name="Zhang X.Y."/>
            <person name="Comes H.P."/>
            <person name="Liu X.H."/>
            <person name="Li Y.G."/>
            <person name="Kettle C.J."/>
            <person name="Jalonen R."/>
            <person name="Gaisberger H."/>
            <person name="Ma Y.Z."/>
            <person name="Qiu Y.X."/>
        </authorList>
    </citation>
    <scope>NUCLEOTIDE SEQUENCE [LARGE SCALE GENOMIC DNA]</scope>
    <source>
        <strain evidence="2">Hangzhou</strain>
    </source>
</reference>
<sequence length="130" mass="14756">MHKKEKVEMKKISKSSERSRKRDYCAHTILQGNRRSVAAEGSLVKEDSSGEGSPVGTLALGTLLEGTPPLADNLLLIKRQKSKPKPIDTKQKLKEMVKREMITLWRRYANRRLLLSVVAHFSLFTKNNLV</sequence>
<comment type="caution">
    <text evidence="2">The sequence shown here is derived from an EMBL/GenBank/DDBJ whole genome shotgun (WGS) entry which is preliminary data.</text>
</comment>
<evidence type="ECO:0000313" key="2">
    <source>
        <dbReference type="EMBL" id="KAK9284948.1"/>
    </source>
</evidence>
<keyword evidence="3" id="KW-1185">Reference proteome</keyword>
<dbReference type="EMBL" id="JBBPBK010000005">
    <property type="protein sequence ID" value="KAK9284948.1"/>
    <property type="molecule type" value="Genomic_DNA"/>
</dbReference>
<dbReference type="Proteomes" id="UP001415857">
    <property type="component" value="Unassembled WGS sequence"/>
</dbReference>
<protein>
    <submittedName>
        <fullName evidence="2">Uncharacterized protein</fullName>
    </submittedName>
</protein>
<organism evidence="2 3">
    <name type="scientific">Liquidambar formosana</name>
    <name type="common">Formosan gum</name>
    <dbReference type="NCBI Taxonomy" id="63359"/>
    <lineage>
        <taxon>Eukaryota</taxon>
        <taxon>Viridiplantae</taxon>
        <taxon>Streptophyta</taxon>
        <taxon>Embryophyta</taxon>
        <taxon>Tracheophyta</taxon>
        <taxon>Spermatophyta</taxon>
        <taxon>Magnoliopsida</taxon>
        <taxon>eudicotyledons</taxon>
        <taxon>Gunneridae</taxon>
        <taxon>Pentapetalae</taxon>
        <taxon>Saxifragales</taxon>
        <taxon>Altingiaceae</taxon>
        <taxon>Liquidambar</taxon>
    </lineage>
</organism>
<gene>
    <name evidence="2" type="ORF">L1049_024130</name>
</gene>
<accession>A0AAP0X4B1</accession>
<dbReference type="AlphaFoldDB" id="A0AAP0X4B1"/>
<evidence type="ECO:0000313" key="3">
    <source>
        <dbReference type="Proteomes" id="UP001415857"/>
    </source>
</evidence>